<dbReference type="Proteomes" id="UP000064967">
    <property type="component" value="Chromosome"/>
</dbReference>
<reference evidence="1 2" key="1">
    <citation type="submission" date="2015-08" db="EMBL/GenBank/DDBJ databases">
        <authorList>
            <person name="Babu N.S."/>
            <person name="Beckwith C.J."/>
            <person name="Beseler K.G."/>
            <person name="Brison A."/>
            <person name="Carone J.V."/>
            <person name="Caskin T.P."/>
            <person name="Diamond M."/>
            <person name="Durham M.E."/>
            <person name="Foxe J.M."/>
            <person name="Go M."/>
            <person name="Henderson B.A."/>
            <person name="Jones I.B."/>
            <person name="McGettigan J.A."/>
            <person name="Micheletti S.J."/>
            <person name="Nasrallah M.E."/>
            <person name="Ortiz D."/>
            <person name="Piller C.R."/>
            <person name="Privatt S.R."/>
            <person name="Schneider S.L."/>
            <person name="Sharp S."/>
            <person name="Smith T.C."/>
            <person name="Stanton J.D."/>
            <person name="Ullery H.E."/>
            <person name="Wilson R.J."/>
            <person name="Serrano M.G."/>
            <person name="Buck G."/>
            <person name="Lee V."/>
            <person name="Wang Y."/>
            <person name="Carvalho R."/>
            <person name="Voegtly L."/>
            <person name="Shi R."/>
            <person name="Duckworth R."/>
            <person name="Johnson A."/>
            <person name="Loviza R."/>
            <person name="Walstead R."/>
            <person name="Shah Z."/>
            <person name="Kiflezghi M."/>
            <person name="Wade K."/>
            <person name="Ball S.L."/>
            <person name="Bradley K.W."/>
            <person name="Asai D.J."/>
            <person name="Bowman C.A."/>
            <person name="Russell D.A."/>
            <person name="Pope W.H."/>
            <person name="Jacobs-Sera D."/>
            <person name="Hendrix R.W."/>
            <person name="Hatfull G.F."/>
        </authorList>
    </citation>
    <scope>NUCLEOTIDE SEQUENCE [LARGE SCALE GENOMIC DNA]</scope>
    <source>
        <strain evidence="1 2">DSM 27648</strain>
    </source>
</reference>
<dbReference type="OrthoDB" id="9947212at2"/>
<dbReference type="EMBL" id="CP012333">
    <property type="protein sequence ID" value="AKU99327.1"/>
    <property type="molecule type" value="Genomic_DNA"/>
</dbReference>
<gene>
    <name evidence="1" type="ORF">AKJ09_05991</name>
</gene>
<sequence length="189" mass="20507">MWPRDAKKKVKLAEVKGPTEVDFVSTIEARGDAQVASPVSGVRAALFRIEIVERFAEDEMGDSPDRYVTVGGIVIGDMLSLRPKGQDASITVAVRRAFFSFAVPLSGGVPLTRVPPELMAIVRRASGRGSLCVREYPLSHGDEVRLRAFVDPVHSVVASGYRSGVHKGFVARDDLGPVLVEELHTPIPF</sequence>
<name>A0A0K1Q0R5_9BACT</name>
<evidence type="ECO:0000313" key="2">
    <source>
        <dbReference type="Proteomes" id="UP000064967"/>
    </source>
</evidence>
<protein>
    <submittedName>
        <fullName evidence="1">Uncharacterized protein</fullName>
    </submittedName>
</protein>
<evidence type="ECO:0000313" key="1">
    <source>
        <dbReference type="EMBL" id="AKU99327.1"/>
    </source>
</evidence>
<dbReference type="STRING" id="1391654.AKJ09_05991"/>
<keyword evidence="2" id="KW-1185">Reference proteome</keyword>
<accession>A0A0K1Q0R5</accession>
<dbReference type="RefSeq" id="WP_146650749.1">
    <property type="nucleotide sequence ID" value="NZ_CP012333.1"/>
</dbReference>
<dbReference type="KEGG" id="llu:AKJ09_05991"/>
<dbReference type="AlphaFoldDB" id="A0A0K1Q0R5"/>
<organism evidence="1 2">
    <name type="scientific">Labilithrix luteola</name>
    <dbReference type="NCBI Taxonomy" id="1391654"/>
    <lineage>
        <taxon>Bacteria</taxon>
        <taxon>Pseudomonadati</taxon>
        <taxon>Myxococcota</taxon>
        <taxon>Polyangia</taxon>
        <taxon>Polyangiales</taxon>
        <taxon>Labilitrichaceae</taxon>
        <taxon>Labilithrix</taxon>
    </lineage>
</organism>
<proteinExistence type="predicted"/>